<gene>
    <name evidence="7" type="ORF">PFISCL1PPCAC_11104</name>
</gene>
<evidence type="ECO:0008006" key="9">
    <source>
        <dbReference type="Google" id="ProtNLM"/>
    </source>
</evidence>
<keyword evidence="4" id="KW-1133">Transmembrane helix</keyword>
<dbReference type="GO" id="GO:0005794">
    <property type="term" value="C:Golgi apparatus"/>
    <property type="evidence" value="ECO:0007669"/>
    <property type="project" value="TreeGrafter"/>
</dbReference>
<comment type="subcellular location">
    <subcellularLocation>
        <location evidence="1">Membrane</location>
        <topology evidence="1">Single-pass type II membrane protein</topology>
    </subcellularLocation>
</comment>
<protein>
    <recommendedName>
        <fullName evidence="9">Glycosyltransferase</fullName>
    </recommendedName>
</protein>
<feature type="non-terminal residue" evidence="7">
    <location>
        <position position="139"/>
    </location>
</feature>
<dbReference type="SUPFAM" id="SSF53448">
    <property type="entry name" value="Nucleotide-diphospho-sugar transferases"/>
    <property type="match status" value="1"/>
</dbReference>
<dbReference type="PANTHER" id="PTHR12270:SF25">
    <property type="entry name" value="GLYCOSYLTRANSFERASE-LIKE PROTEIN LARGE"/>
    <property type="match status" value="1"/>
</dbReference>
<keyword evidence="8" id="KW-1185">Reference proteome</keyword>
<evidence type="ECO:0000256" key="5">
    <source>
        <dbReference type="ARBA" id="ARBA00023136"/>
    </source>
</evidence>
<evidence type="ECO:0000256" key="1">
    <source>
        <dbReference type="ARBA" id="ARBA00004606"/>
    </source>
</evidence>
<dbReference type="Gene3D" id="3.90.550.10">
    <property type="entry name" value="Spore Coat Polysaccharide Biosynthesis Protein SpsA, Chain A"/>
    <property type="match status" value="1"/>
</dbReference>
<sequence>EVIHITTFNGGAEYSGRLEMLLKSILLFHNGTIQIHVFADARAREVLSIMLHTWRIERLRWSLYELDEPHDRVKFIPTAHAAGSMGFLRLFAHDLLPLYVILIDTDTMFLEDIAVMHQFFWKIREKGAYFGAAMDMYYR</sequence>
<dbReference type="GO" id="GO:0016020">
    <property type="term" value="C:membrane"/>
    <property type="evidence" value="ECO:0007669"/>
    <property type="project" value="UniProtKB-SubCell"/>
</dbReference>
<dbReference type="GO" id="GO:0042285">
    <property type="term" value="F:xylosyltransferase activity"/>
    <property type="evidence" value="ECO:0007669"/>
    <property type="project" value="TreeGrafter"/>
</dbReference>
<keyword evidence="5" id="KW-0472">Membrane</keyword>
<keyword evidence="3" id="KW-0735">Signal-anchor</keyword>
<name>A0AAV5VJ91_9BILA</name>
<dbReference type="InterPro" id="IPR051292">
    <property type="entry name" value="Xyl/GlcA_transferase"/>
</dbReference>
<dbReference type="GO" id="GO:0035269">
    <property type="term" value="P:protein O-linked glycosylation via mannose"/>
    <property type="evidence" value="ECO:0007669"/>
    <property type="project" value="TreeGrafter"/>
</dbReference>
<keyword evidence="6" id="KW-0325">Glycoprotein</keyword>
<dbReference type="InterPro" id="IPR029044">
    <property type="entry name" value="Nucleotide-diphossugar_trans"/>
</dbReference>
<keyword evidence="2" id="KW-0812">Transmembrane</keyword>
<dbReference type="PANTHER" id="PTHR12270">
    <property type="entry name" value="GLYCOSYLTRANSFERASE-RELATED"/>
    <property type="match status" value="1"/>
</dbReference>
<accession>A0AAV5VJ91</accession>
<evidence type="ECO:0000256" key="4">
    <source>
        <dbReference type="ARBA" id="ARBA00022989"/>
    </source>
</evidence>
<dbReference type="GO" id="GO:0015020">
    <property type="term" value="F:glucuronosyltransferase activity"/>
    <property type="evidence" value="ECO:0007669"/>
    <property type="project" value="TreeGrafter"/>
</dbReference>
<evidence type="ECO:0000313" key="8">
    <source>
        <dbReference type="Proteomes" id="UP001432322"/>
    </source>
</evidence>
<feature type="non-terminal residue" evidence="7">
    <location>
        <position position="1"/>
    </location>
</feature>
<dbReference type="Proteomes" id="UP001432322">
    <property type="component" value="Unassembled WGS sequence"/>
</dbReference>
<evidence type="ECO:0000313" key="7">
    <source>
        <dbReference type="EMBL" id="GMT19807.1"/>
    </source>
</evidence>
<evidence type="ECO:0000256" key="3">
    <source>
        <dbReference type="ARBA" id="ARBA00022968"/>
    </source>
</evidence>
<comment type="caution">
    <text evidence="7">The sequence shown here is derived from an EMBL/GenBank/DDBJ whole genome shotgun (WGS) entry which is preliminary data.</text>
</comment>
<dbReference type="EMBL" id="BTSY01000003">
    <property type="protein sequence ID" value="GMT19807.1"/>
    <property type="molecule type" value="Genomic_DNA"/>
</dbReference>
<reference evidence="7" key="1">
    <citation type="submission" date="2023-10" db="EMBL/GenBank/DDBJ databases">
        <title>Genome assembly of Pristionchus species.</title>
        <authorList>
            <person name="Yoshida K."/>
            <person name="Sommer R.J."/>
        </authorList>
    </citation>
    <scope>NUCLEOTIDE SEQUENCE</scope>
    <source>
        <strain evidence="7">RS5133</strain>
    </source>
</reference>
<proteinExistence type="predicted"/>
<evidence type="ECO:0000256" key="6">
    <source>
        <dbReference type="ARBA" id="ARBA00023180"/>
    </source>
</evidence>
<evidence type="ECO:0000256" key="2">
    <source>
        <dbReference type="ARBA" id="ARBA00022692"/>
    </source>
</evidence>
<organism evidence="7 8">
    <name type="scientific">Pristionchus fissidentatus</name>
    <dbReference type="NCBI Taxonomy" id="1538716"/>
    <lineage>
        <taxon>Eukaryota</taxon>
        <taxon>Metazoa</taxon>
        <taxon>Ecdysozoa</taxon>
        <taxon>Nematoda</taxon>
        <taxon>Chromadorea</taxon>
        <taxon>Rhabditida</taxon>
        <taxon>Rhabditina</taxon>
        <taxon>Diplogasteromorpha</taxon>
        <taxon>Diplogasteroidea</taxon>
        <taxon>Neodiplogasteridae</taxon>
        <taxon>Pristionchus</taxon>
    </lineage>
</organism>
<dbReference type="AlphaFoldDB" id="A0AAV5VJ91"/>